<gene>
    <name evidence="3" type="ORF">CTEN210_05875</name>
</gene>
<feature type="transmembrane region" description="Helical" evidence="2">
    <location>
        <begin position="6"/>
        <end position="28"/>
    </location>
</feature>
<dbReference type="Proteomes" id="UP001054902">
    <property type="component" value="Unassembled WGS sequence"/>
</dbReference>
<dbReference type="AlphaFoldDB" id="A0AAD3H4A6"/>
<keyword evidence="4" id="KW-1185">Reference proteome</keyword>
<accession>A0AAD3H4A6</accession>
<evidence type="ECO:0000256" key="2">
    <source>
        <dbReference type="SAM" id="Phobius"/>
    </source>
</evidence>
<proteinExistence type="predicted"/>
<name>A0AAD3H4A6_9STRA</name>
<evidence type="ECO:0000313" key="4">
    <source>
        <dbReference type="Proteomes" id="UP001054902"/>
    </source>
</evidence>
<evidence type="ECO:0000313" key="3">
    <source>
        <dbReference type="EMBL" id="GFH49399.1"/>
    </source>
</evidence>
<sequence length="80" mass="9326">MNYDELMKGLLTTTLILGAWVFLIYFFVVRGNTSGADKDLTPRFDIKIRGMAELAMKEADRLEKERLEKEKAKQQEQKQD</sequence>
<organism evidence="3 4">
    <name type="scientific">Chaetoceros tenuissimus</name>
    <dbReference type="NCBI Taxonomy" id="426638"/>
    <lineage>
        <taxon>Eukaryota</taxon>
        <taxon>Sar</taxon>
        <taxon>Stramenopiles</taxon>
        <taxon>Ochrophyta</taxon>
        <taxon>Bacillariophyta</taxon>
        <taxon>Coscinodiscophyceae</taxon>
        <taxon>Chaetocerotophycidae</taxon>
        <taxon>Chaetocerotales</taxon>
        <taxon>Chaetocerotaceae</taxon>
        <taxon>Chaetoceros</taxon>
    </lineage>
</organism>
<protein>
    <submittedName>
        <fullName evidence="3">Uncharacterized protein</fullName>
    </submittedName>
</protein>
<comment type="caution">
    <text evidence="3">The sequence shown here is derived from an EMBL/GenBank/DDBJ whole genome shotgun (WGS) entry which is preliminary data.</text>
</comment>
<keyword evidence="2" id="KW-1133">Transmembrane helix</keyword>
<reference evidence="3 4" key="1">
    <citation type="journal article" date="2021" name="Sci. Rep.">
        <title>The genome of the diatom Chaetoceros tenuissimus carries an ancient integrated fragment of an extant virus.</title>
        <authorList>
            <person name="Hongo Y."/>
            <person name="Kimura K."/>
            <person name="Takaki Y."/>
            <person name="Yoshida Y."/>
            <person name="Baba S."/>
            <person name="Kobayashi G."/>
            <person name="Nagasaki K."/>
            <person name="Hano T."/>
            <person name="Tomaru Y."/>
        </authorList>
    </citation>
    <scope>NUCLEOTIDE SEQUENCE [LARGE SCALE GENOMIC DNA]</scope>
    <source>
        <strain evidence="3 4">NIES-3715</strain>
    </source>
</reference>
<keyword evidence="1" id="KW-0175">Coiled coil</keyword>
<dbReference type="EMBL" id="BLLK01000038">
    <property type="protein sequence ID" value="GFH49399.1"/>
    <property type="molecule type" value="Genomic_DNA"/>
</dbReference>
<feature type="coiled-coil region" evidence="1">
    <location>
        <begin position="52"/>
        <end position="79"/>
    </location>
</feature>
<keyword evidence="2" id="KW-0472">Membrane</keyword>
<evidence type="ECO:0000256" key="1">
    <source>
        <dbReference type="SAM" id="Coils"/>
    </source>
</evidence>
<keyword evidence="2" id="KW-0812">Transmembrane</keyword>